<dbReference type="STRING" id="1890364.A0A2P6NRA4"/>
<evidence type="ECO:0000313" key="2">
    <source>
        <dbReference type="EMBL" id="PRP86491.1"/>
    </source>
</evidence>
<reference evidence="2 3" key="1">
    <citation type="journal article" date="2018" name="Genome Biol. Evol.">
        <title>Multiple Roots of Fruiting Body Formation in Amoebozoa.</title>
        <authorList>
            <person name="Hillmann F."/>
            <person name="Forbes G."/>
            <person name="Novohradska S."/>
            <person name="Ferling I."/>
            <person name="Riege K."/>
            <person name="Groth M."/>
            <person name="Westermann M."/>
            <person name="Marz M."/>
            <person name="Spaller T."/>
            <person name="Winckler T."/>
            <person name="Schaap P."/>
            <person name="Glockner G."/>
        </authorList>
    </citation>
    <scope>NUCLEOTIDE SEQUENCE [LARGE SCALE GENOMIC DNA]</scope>
    <source>
        <strain evidence="2 3">Jena</strain>
    </source>
</reference>
<dbReference type="OrthoDB" id="3265at2759"/>
<feature type="compositionally biased region" description="Basic and acidic residues" evidence="1">
    <location>
        <begin position="781"/>
        <end position="797"/>
    </location>
</feature>
<dbReference type="InParanoid" id="A0A2P6NRA4"/>
<feature type="compositionally biased region" description="Polar residues" evidence="1">
    <location>
        <begin position="800"/>
        <end position="815"/>
    </location>
</feature>
<evidence type="ECO:0000256" key="1">
    <source>
        <dbReference type="SAM" id="MobiDB-lite"/>
    </source>
</evidence>
<feature type="region of interest" description="Disordered" evidence="1">
    <location>
        <begin position="781"/>
        <end position="815"/>
    </location>
</feature>
<dbReference type="SUPFAM" id="SSF53448">
    <property type="entry name" value="Nucleotide-diphospho-sugar transferases"/>
    <property type="match status" value="2"/>
</dbReference>
<name>A0A2P6NRA4_9EUKA</name>
<proteinExistence type="predicted"/>
<dbReference type="InterPro" id="IPR029044">
    <property type="entry name" value="Nucleotide-diphossugar_trans"/>
</dbReference>
<keyword evidence="3" id="KW-1185">Reference proteome</keyword>
<gene>
    <name evidence="2" type="ORF">PROFUN_05273</name>
</gene>
<accession>A0A2P6NRA4</accession>
<dbReference type="PANTHER" id="PTHR46830">
    <property type="entry name" value="TRANSFERASE, PUTATIVE-RELATED"/>
    <property type="match status" value="1"/>
</dbReference>
<dbReference type="Gene3D" id="3.90.550.20">
    <property type="match status" value="2"/>
</dbReference>
<dbReference type="Proteomes" id="UP000241769">
    <property type="component" value="Unassembled WGS sequence"/>
</dbReference>
<dbReference type="PANTHER" id="PTHR46830:SF2">
    <property type="entry name" value="ALPHA-1,4-N-ACETYLGLUCOSAMINYLTRANSFERASE"/>
    <property type="match status" value="1"/>
</dbReference>
<dbReference type="AlphaFoldDB" id="A0A2P6NRA4"/>
<dbReference type="Pfam" id="PF04488">
    <property type="entry name" value="Gly_transf_sug"/>
    <property type="match status" value="2"/>
</dbReference>
<protein>
    <submittedName>
        <fullName evidence="2">Uncharacterized protein</fullName>
    </submittedName>
</protein>
<dbReference type="InterPro" id="IPR007577">
    <property type="entry name" value="GlycoTrfase_DXD_sugar-bd_CS"/>
</dbReference>
<evidence type="ECO:0000313" key="3">
    <source>
        <dbReference type="Proteomes" id="UP000241769"/>
    </source>
</evidence>
<sequence>MKAYICILTLTAEHLDFGSADGAHFEADHGKIENSDDAGPSVVVAVGGQFGWAHRFWNEKLMHDGPGSKMLNNQRLRILIAISRWGIEVELMVERHSIFLFFVVITSWSSLGHSDCAVVCPTLDVALRPKIPAAYLPPPTPNYVHYVYLTNSPKYLNYKQWLGISSCRILNPERVYLHVTHEPKGYWYERIKEIFGNRLTLVKVEMFDQIFGQAISHMAHKSDVVRLKALLEYGGIYFDTDVVVFKDLRLPQYNLNINNYSTVLGAQAYSGDNPGRTNWDQMQLWGICNAFIMAAPNAPFIQEWFNLYRTFNKRLWDFHSVKLPLKLVREGRQGVLMLGPEAMFWPLWDVASIEYVHLKDDFQFNHSRQYGYHLWRYTPTPMTPNAVWTTPDNKMTSIIRLQRMIFTREEETRWIQGGMASTEDPNPPNEPYVPEDTFDLEDVSPTEVTTLVIKAKMLNNQRQRIMIAVVSGIFIFFVAVTSWKGMVRNDCTSLCPTLDVNLKPKISETPNYVHYISLTSKPKFLNYEQFLGISSSRILNPERVYLHVWNEPTGYWYERLKEIFGERFILNKVEPFDQIFGQAVRHPAHKADVLRLKALLDYGGIYFDTDVVVLKDFRLPQYNLSVSNYNVVVGGQAYTTNNISRTDWDTMQLWGICNAFISAGPNSPFIQEWYNLYKAFNKKHWDFHSIKLPLKLYRQNHPEVLLLGPEAWFWPLWDGAGTETVHLKDTFQFNHSRQYGYHMWGSHPVAMTPDKVWNTPDDKMTSIIRLQRMIFTKEEEKKWIEGGKAPSEDKNAEGEPNTNDGGTFTGSSVNLPPNGKIHIVMTLMLPEISATN</sequence>
<organism evidence="2 3">
    <name type="scientific">Planoprotostelium fungivorum</name>
    <dbReference type="NCBI Taxonomy" id="1890364"/>
    <lineage>
        <taxon>Eukaryota</taxon>
        <taxon>Amoebozoa</taxon>
        <taxon>Evosea</taxon>
        <taxon>Variosea</taxon>
        <taxon>Cavosteliida</taxon>
        <taxon>Cavosteliaceae</taxon>
        <taxon>Planoprotostelium</taxon>
    </lineage>
</organism>
<dbReference type="EMBL" id="MDYQ01000030">
    <property type="protein sequence ID" value="PRP86491.1"/>
    <property type="molecule type" value="Genomic_DNA"/>
</dbReference>
<comment type="caution">
    <text evidence="2">The sequence shown here is derived from an EMBL/GenBank/DDBJ whole genome shotgun (WGS) entry which is preliminary data.</text>
</comment>